<proteinExistence type="predicted"/>
<gene>
    <name evidence="1" type="ORF">AVEN_52432_1</name>
</gene>
<organism evidence="1 2">
    <name type="scientific">Araneus ventricosus</name>
    <name type="common">Orbweaver spider</name>
    <name type="synonym">Epeira ventricosa</name>
    <dbReference type="NCBI Taxonomy" id="182803"/>
    <lineage>
        <taxon>Eukaryota</taxon>
        <taxon>Metazoa</taxon>
        <taxon>Ecdysozoa</taxon>
        <taxon>Arthropoda</taxon>
        <taxon>Chelicerata</taxon>
        <taxon>Arachnida</taxon>
        <taxon>Araneae</taxon>
        <taxon>Araneomorphae</taxon>
        <taxon>Entelegynae</taxon>
        <taxon>Araneoidea</taxon>
        <taxon>Araneidae</taxon>
        <taxon>Araneus</taxon>
    </lineage>
</organism>
<comment type="caution">
    <text evidence="1">The sequence shown here is derived from an EMBL/GenBank/DDBJ whole genome shotgun (WGS) entry which is preliminary data.</text>
</comment>
<accession>A0A4Y2CXY1</accession>
<keyword evidence="2" id="KW-1185">Reference proteome</keyword>
<evidence type="ECO:0000313" key="2">
    <source>
        <dbReference type="Proteomes" id="UP000499080"/>
    </source>
</evidence>
<reference evidence="1 2" key="1">
    <citation type="journal article" date="2019" name="Sci. Rep.">
        <title>Orb-weaving spider Araneus ventricosus genome elucidates the spidroin gene catalogue.</title>
        <authorList>
            <person name="Kono N."/>
            <person name="Nakamura H."/>
            <person name="Ohtoshi R."/>
            <person name="Moran D.A.P."/>
            <person name="Shinohara A."/>
            <person name="Yoshida Y."/>
            <person name="Fujiwara M."/>
            <person name="Mori M."/>
            <person name="Tomita M."/>
            <person name="Arakawa K."/>
        </authorList>
    </citation>
    <scope>NUCLEOTIDE SEQUENCE [LARGE SCALE GENOMIC DNA]</scope>
</reference>
<sequence>MLFASRLYSFHYNAFCDGFFGESIGFFITPIANMGFYPSNQSISILCEKGLNVSDKLMRGMRIKHCHYTRKAVCPNFSYFVPLTCPDDRFFQFH</sequence>
<dbReference type="AlphaFoldDB" id="A0A4Y2CXY1"/>
<dbReference type="EMBL" id="BGPR01000259">
    <property type="protein sequence ID" value="GBM08584.1"/>
    <property type="molecule type" value="Genomic_DNA"/>
</dbReference>
<evidence type="ECO:0000313" key="1">
    <source>
        <dbReference type="EMBL" id="GBM08584.1"/>
    </source>
</evidence>
<dbReference type="Proteomes" id="UP000499080">
    <property type="component" value="Unassembled WGS sequence"/>
</dbReference>
<protein>
    <submittedName>
        <fullName evidence="1">Uncharacterized protein</fullName>
    </submittedName>
</protein>
<name>A0A4Y2CXY1_ARAVE</name>